<dbReference type="RefSeq" id="WP_218286651.1">
    <property type="nucleotide sequence ID" value="NZ_CP076448.1"/>
</dbReference>
<dbReference type="EMBL" id="CP076448">
    <property type="protein sequence ID" value="QXM25595.1"/>
    <property type="molecule type" value="Genomic_DNA"/>
</dbReference>
<dbReference type="PANTHER" id="PTHR32347:SF29">
    <property type="entry name" value="UPF0194 MEMBRANE PROTEIN YBHG"/>
    <property type="match status" value="1"/>
</dbReference>
<evidence type="ECO:0000313" key="5">
    <source>
        <dbReference type="EMBL" id="QXM25595.1"/>
    </source>
</evidence>
<dbReference type="InterPro" id="IPR050465">
    <property type="entry name" value="UPF0194_transport"/>
</dbReference>
<evidence type="ECO:0000313" key="6">
    <source>
        <dbReference type="Proteomes" id="UP000694001"/>
    </source>
</evidence>
<sequence>MLTRRFSRILLGAGLLGAAGYAFAPHLTNRISTDAVVNSEVVRIVSPIDGLADERLPGPGTVLAAGVATPLVRRLVAEDRELHRLAHDLALVRAQAEEARRALAELEAQDRALAERARVHTEAARARLAAELAEARAEHAGALAVVNQASAELDYVRTLYAQRHVAAVRVEAAESALRRADAAAEALAARIARLEVELRAAEAGLHLRDGQNDVPYTVQQRERLLFERRLIADRLAEAVAREPALAAALAAEEEAQRTRARYDVSPPADLLVWERRATPGAPVKPGEALLDLVRCDRLFVEVSLPDLAYSALLPGQVAQVRLRGGPELEGTIRSIRGAGARNRAALLAADRPVEDRGQLTVEVVLPADAAARIAREAEGGFCGIGRLAEVSFPAASGPVAELADRLGALALRLRKTADWAVDLLAQRLAARAAP</sequence>
<evidence type="ECO:0000256" key="3">
    <source>
        <dbReference type="SAM" id="Coils"/>
    </source>
</evidence>
<dbReference type="GO" id="GO:0030313">
    <property type="term" value="C:cell envelope"/>
    <property type="evidence" value="ECO:0007669"/>
    <property type="project" value="UniProtKB-SubCell"/>
</dbReference>
<dbReference type="AlphaFoldDB" id="A0A975U3B8"/>
<feature type="chain" id="PRO_5037792134" evidence="4">
    <location>
        <begin position="25"/>
        <end position="434"/>
    </location>
</feature>
<protein>
    <submittedName>
        <fullName evidence="5">HlyD family secretion protein</fullName>
    </submittedName>
</protein>
<feature type="coiled-coil region" evidence="3">
    <location>
        <begin position="170"/>
        <end position="204"/>
    </location>
</feature>
<feature type="signal peptide" evidence="4">
    <location>
        <begin position="1"/>
        <end position="24"/>
    </location>
</feature>
<dbReference type="KEGG" id="elio:KO353_05125"/>
<proteinExistence type="predicted"/>
<evidence type="ECO:0000256" key="2">
    <source>
        <dbReference type="ARBA" id="ARBA00023054"/>
    </source>
</evidence>
<evidence type="ECO:0000256" key="1">
    <source>
        <dbReference type="ARBA" id="ARBA00004196"/>
    </source>
</evidence>
<keyword evidence="4" id="KW-0732">Signal</keyword>
<keyword evidence="6" id="KW-1185">Reference proteome</keyword>
<organism evidence="5 6">
    <name type="scientific">Elioraea tepida</name>
    <dbReference type="NCBI Taxonomy" id="2843330"/>
    <lineage>
        <taxon>Bacteria</taxon>
        <taxon>Pseudomonadati</taxon>
        <taxon>Pseudomonadota</taxon>
        <taxon>Alphaproteobacteria</taxon>
        <taxon>Acetobacterales</taxon>
        <taxon>Elioraeaceae</taxon>
        <taxon>Elioraea</taxon>
    </lineage>
</organism>
<reference evidence="5" key="1">
    <citation type="submission" date="2021-06" db="EMBL/GenBank/DDBJ databases">
        <title>Elioraea tepida, sp. nov., a moderately thermophilic aerobic anoxygenic phototrophic bacterium isolated from an alkaline siliceous hot spring mat community in Yellowstone National Park, WY, USA.</title>
        <authorList>
            <person name="Saini M.K."/>
            <person name="Yoshida S."/>
            <person name="Sebastian A."/>
            <person name="Hirose S."/>
            <person name="Hara E."/>
            <person name="Tamaki H."/>
            <person name="Soulier N.T."/>
            <person name="Albert I."/>
            <person name="Hanada S."/>
            <person name="Bryant D.A."/>
            <person name="Tank M."/>
        </authorList>
    </citation>
    <scope>NUCLEOTIDE SEQUENCE</scope>
    <source>
        <strain evidence="5">MS-P2</strain>
    </source>
</reference>
<keyword evidence="2 3" id="KW-0175">Coiled coil</keyword>
<dbReference type="PANTHER" id="PTHR32347">
    <property type="entry name" value="EFFLUX SYSTEM COMPONENT YKNX-RELATED"/>
    <property type="match status" value="1"/>
</dbReference>
<comment type="subcellular location">
    <subcellularLocation>
        <location evidence="1">Cell envelope</location>
    </subcellularLocation>
</comment>
<gene>
    <name evidence="5" type="ORF">KO353_05125</name>
</gene>
<feature type="coiled-coil region" evidence="3">
    <location>
        <begin position="82"/>
        <end position="138"/>
    </location>
</feature>
<name>A0A975U3B8_9PROT</name>
<dbReference type="Proteomes" id="UP000694001">
    <property type="component" value="Chromosome"/>
</dbReference>
<evidence type="ECO:0000256" key="4">
    <source>
        <dbReference type="SAM" id="SignalP"/>
    </source>
</evidence>
<accession>A0A975U3B8</accession>